<dbReference type="PANTHER" id="PTHR46300">
    <property type="entry name" value="P450, PUTATIVE (EUROFUNG)-RELATED-RELATED"/>
    <property type="match status" value="1"/>
</dbReference>
<dbReference type="GO" id="GO:0020037">
    <property type="term" value="F:heme binding"/>
    <property type="evidence" value="ECO:0007669"/>
    <property type="project" value="InterPro"/>
</dbReference>
<accession>A0A6A4I9Q9</accession>
<dbReference type="SUPFAM" id="SSF48264">
    <property type="entry name" value="Cytochrome P450"/>
    <property type="match status" value="1"/>
</dbReference>
<gene>
    <name evidence="9" type="ORF">BT96DRAFT_1060436</name>
</gene>
<dbReference type="InterPro" id="IPR001128">
    <property type="entry name" value="Cyt_P450"/>
</dbReference>
<comment type="cofactor">
    <cofactor evidence="1">
        <name>heme</name>
        <dbReference type="ChEBI" id="CHEBI:30413"/>
    </cofactor>
</comment>
<keyword evidence="5" id="KW-0479">Metal-binding</keyword>
<evidence type="ECO:0000256" key="1">
    <source>
        <dbReference type="ARBA" id="ARBA00001971"/>
    </source>
</evidence>
<evidence type="ECO:0000256" key="6">
    <source>
        <dbReference type="ARBA" id="ARBA00023002"/>
    </source>
</evidence>
<evidence type="ECO:0000256" key="3">
    <source>
        <dbReference type="ARBA" id="ARBA00010617"/>
    </source>
</evidence>
<keyword evidence="8" id="KW-0503">Monooxygenase</keyword>
<dbReference type="InterPro" id="IPR050364">
    <property type="entry name" value="Cytochrome_P450_fung"/>
</dbReference>
<reference evidence="9" key="1">
    <citation type="journal article" date="2019" name="Environ. Microbiol.">
        <title>Fungal ecological strategies reflected in gene transcription - a case study of two litter decomposers.</title>
        <authorList>
            <person name="Barbi F."/>
            <person name="Kohler A."/>
            <person name="Barry K."/>
            <person name="Baskaran P."/>
            <person name="Daum C."/>
            <person name="Fauchery L."/>
            <person name="Ihrmark K."/>
            <person name="Kuo A."/>
            <person name="LaButti K."/>
            <person name="Lipzen A."/>
            <person name="Morin E."/>
            <person name="Grigoriev I.V."/>
            <person name="Henrissat B."/>
            <person name="Lindahl B."/>
            <person name="Martin F."/>
        </authorList>
    </citation>
    <scope>NUCLEOTIDE SEQUENCE</scope>
    <source>
        <strain evidence="9">JB14</strain>
    </source>
</reference>
<evidence type="ECO:0000313" key="9">
    <source>
        <dbReference type="EMBL" id="KAE9405807.1"/>
    </source>
</evidence>
<dbReference type="EMBL" id="ML769406">
    <property type="protein sequence ID" value="KAE9405807.1"/>
    <property type="molecule type" value="Genomic_DNA"/>
</dbReference>
<dbReference type="GO" id="GO:0004497">
    <property type="term" value="F:monooxygenase activity"/>
    <property type="evidence" value="ECO:0007669"/>
    <property type="project" value="UniProtKB-KW"/>
</dbReference>
<evidence type="ECO:0000256" key="8">
    <source>
        <dbReference type="ARBA" id="ARBA00023033"/>
    </source>
</evidence>
<name>A0A6A4I9Q9_9AGAR</name>
<dbReference type="AlphaFoldDB" id="A0A6A4I9Q9"/>
<dbReference type="GO" id="GO:0005506">
    <property type="term" value="F:iron ion binding"/>
    <property type="evidence" value="ECO:0007669"/>
    <property type="project" value="InterPro"/>
</dbReference>
<evidence type="ECO:0000256" key="2">
    <source>
        <dbReference type="ARBA" id="ARBA00005179"/>
    </source>
</evidence>
<organism evidence="9 10">
    <name type="scientific">Gymnopus androsaceus JB14</name>
    <dbReference type="NCBI Taxonomy" id="1447944"/>
    <lineage>
        <taxon>Eukaryota</taxon>
        <taxon>Fungi</taxon>
        <taxon>Dikarya</taxon>
        <taxon>Basidiomycota</taxon>
        <taxon>Agaricomycotina</taxon>
        <taxon>Agaricomycetes</taxon>
        <taxon>Agaricomycetidae</taxon>
        <taxon>Agaricales</taxon>
        <taxon>Marasmiineae</taxon>
        <taxon>Omphalotaceae</taxon>
        <taxon>Gymnopus</taxon>
    </lineage>
</organism>
<proteinExistence type="inferred from homology"/>
<dbReference type="Proteomes" id="UP000799118">
    <property type="component" value="Unassembled WGS sequence"/>
</dbReference>
<sequence length="368" mass="41372">MPSLVDWRKFMEWAAQFGEITYLEALGQPIVVLNSSRVCLDLLVKRSGNYSDRPHMVSCAQSLFGYDNSFAISKYNDEWRLQRKIMAHNFSSSVVPRYHTPQELGARKLALDLIQNDGGENLQANIKLSVGALVMRAVYGYDVASSSDEFLSLGFQLMENLGRAFKPESFLVNFIPQLKHMPEWIPGSGFLQVVKKYKAQLEETTSKPFLWSKSNMTSNLSYHPNLCMNAISKTLTDAEEKRVALAAANALGGGLETNLSSLLMFFLAMILNPSIQQRAQEEIDRVIGHEKLPEVADTAALPYVRSIITETLRWCPALPFGIARAASADDIYEGQFIPKGSFVIPNIWEIFHDPEIFSDPMSFNPDRF</sequence>
<dbReference type="PRINTS" id="PR00463">
    <property type="entry name" value="EP450I"/>
</dbReference>
<keyword evidence="10" id="KW-1185">Reference proteome</keyword>
<dbReference type="Gene3D" id="1.10.630.10">
    <property type="entry name" value="Cytochrome P450"/>
    <property type="match status" value="1"/>
</dbReference>
<keyword evidence="4" id="KW-0349">Heme</keyword>
<dbReference type="InterPro" id="IPR036396">
    <property type="entry name" value="Cyt_P450_sf"/>
</dbReference>
<evidence type="ECO:0000313" key="10">
    <source>
        <dbReference type="Proteomes" id="UP000799118"/>
    </source>
</evidence>
<comment type="similarity">
    <text evidence="3">Belongs to the cytochrome P450 family.</text>
</comment>
<keyword evidence="6" id="KW-0560">Oxidoreductase</keyword>
<protein>
    <submittedName>
        <fullName evidence="9">Cytochrome P450</fullName>
    </submittedName>
</protein>
<comment type="pathway">
    <text evidence="2">Secondary metabolite biosynthesis.</text>
</comment>
<keyword evidence="7" id="KW-0408">Iron</keyword>
<dbReference type="Pfam" id="PF00067">
    <property type="entry name" value="p450"/>
    <property type="match status" value="1"/>
</dbReference>
<dbReference type="GO" id="GO:0016705">
    <property type="term" value="F:oxidoreductase activity, acting on paired donors, with incorporation or reduction of molecular oxygen"/>
    <property type="evidence" value="ECO:0007669"/>
    <property type="project" value="InterPro"/>
</dbReference>
<evidence type="ECO:0000256" key="5">
    <source>
        <dbReference type="ARBA" id="ARBA00022723"/>
    </source>
</evidence>
<dbReference type="PANTHER" id="PTHR46300:SF7">
    <property type="entry name" value="P450, PUTATIVE (EUROFUNG)-RELATED"/>
    <property type="match status" value="1"/>
</dbReference>
<evidence type="ECO:0000256" key="4">
    <source>
        <dbReference type="ARBA" id="ARBA00022617"/>
    </source>
</evidence>
<dbReference type="InterPro" id="IPR002401">
    <property type="entry name" value="Cyt_P450_E_grp-I"/>
</dbReference>
<dbReference type="OrthoDB" id="2789670at2759"/>
<evidence type="ECO:0000256" key="7">
    <source>
        <dbReference type="ARBA" id="ARBA00023004"/>
    </source>
</evidence>